<feature type="domain" description="DUF397" evidence="1">
    <location>
        <begin position="3"/>
        <end position="55"/>
    </location>
</feature>
<sequence length="59" mass="6522">MDATWKKSSYSGANPNCVECRTDEGIVQVRDSRNPDLGILSVPPTEWHAFVTGVQSEEL</sequence>
<dbReference type="AlphaFoldDB" id="A0A7W7RNY9"/>
<proteinExistence type="predicted"/>
<keyword evidence="3" id="KW-1185">Reference proteome</keyword>
<dbReference type="EMBL" id="JACHJT010000002">
    <property type="protein sequence ID" value="MBB4934988.1"/>
    <property type="molecule type" value="Genomic_DNA"/>
</dbReference>
<evidence type="ECO:0000313" key="2">
    <source>
        <dbReference type="EMBL" id="MBB4934988.1"/>
    </source>
</evidence>
<reference evidence="2 3" key="1">
    <citation type="submission" date="2020-08" db="EMBL/GenBank/DDBJ databases">
        <title>Sequencing the genomes of 1000 actinobacteria strains.</title>
        <authorList>
            <person name="Klenk H.-P."/>
        </authorList>
    </citation>
    <scope>NUCLEOTIDE SEQUENCE [LARGE SCALE GENOMIC DNA]</scope>
    <source>
        <strain evidence="2 3">DSM 102030</strain>
    </source>
</reference>
<gene>
    <name evidence="2" type="ORF">F4561_005882</name>
</gene>
<evidence type="ECO:0000313" key="3">
    <source>
        <dbReference type="Proteomes" id="UP000523007"/>
    </source>
</evidence>
<evidence type="ECO:0000259" key="1">
    <source>
        <dbReference type="Pfam" id="PF04149"/>
    </source>
</evidence>
<name>A0A7W7RNY9_9ACTN</name>
<dbReference type="Proteomes" id="UP000523007">
    <property type="component" value="Unassembled WGS sequence"/>
</dbReference>
<accession>A0A7W7RNY9</accession>
<protein>
    <recommendedName>
        <fullName evidence="1">DUF397 domain-containing protein</fullName>
    </recommendedName>
</protein>
<dbReference type="Pfam" id="PF04149">
    <property type="entry name" value="DUF397"/>
    <property type="match status" value="1"/>
</dbReference>
<dbReference type="InterPro" id="IPR007278">
    <property type="entry name" value="DUF397"/>
</dbReference>
<dbReference type="RefSeq" id="WP_184584770.1">
    <property type="nucleotide sequence ID" value="NZ_JACHJT010000002.1"/>
</dbReference>
<organism evidence="2 3">
    <name type="scientific">Lipingzhangella halophila</name>
    <dbReference type="NCBI Taxonomy" id="1783352"/>
    <lineage>
        <taxon>Bacteria</taxon>
        <taxon>Bacillati</taxon>
        <taxon>Actinomycetota</taxon>
        <taxon>Actinomycetes</taxon>
        <taxon>Streptosporangiales</taxon>
        <taxon>Nocardiopsidaceae</taxon>
        <taxon>Lipingzhangella</taxon>
    </lineage>
</organism>
<comment type="caution">
    <text evidence="2">The sequence shown here is derived from an EMBL/GenBank/DDBJ whole genome shotgun (WGS) entry which is preliminary data.</text>
</comment>